<accession>A0A1G8GZ01</accession>
<dbReference type="SUPFAM" id="SSF56954">
    <property type="entry name" value="Outer membrane efflux proteins (OEP)"/>
    <property type="match status" value="1"/>
</dbReference>
<feature type="chain" id="PRO_5011327510" evidence="9">
    <location>
        <begin position="27"/>
        <end position="482"/>
    </location>
</feature>
<evidence type="ECO:0000256" key="6">
    <source>
        <dbReference type="ARBA" id="ARBA00023136"/>
    </source>
</evidence>
<dbReference type="AlphaFoldDB" id="A0A1G8GZ01"/>
<evidence type="ECO:0000256" key="8">
    <source>
        <dbReference type="ARBA" id="ARBA00023288"/>
    </source>
</evidence>
<reference evidence="10 11" key="1">
    <citation type="submission" date="2016-10" db="EMBL/GenBank/DDBJ databases">
        <authorList>
            <person name="de Groot N.N."/>
        </authorList>
    </citation>
    <scope>NUCLEOTIDE SEQUENCE [LARGE SCALE GENOMIC DNA]</scope>
    <source>
        <strain evidence="10 11">DSM 5885</strain>
    </source>
</reference>
<keyword evidence="8 9" id="KW-0449">Lipoprotein</keyword>
<name>A0A1G8GZ01_9RHOO</name>
<dbReference type="Gene3D" id="2.20.200.10">
    <property type="entry name" value="Outer membrane efflux proteins (OEP)"/>
    <property type="match status" value="1"/>
</dbReference>
<dbReference type="PROSITE" id="PS51257">
    <property type="entry name" value="PROKAR_LIPOPROTEIN"/>
    <property type="match status" value="1"/>
</dbReference>
<dbReference type="InterPro" id="IPR003423">
    <property type="entry name" value="OMP_efflux"/>
</dbReference>
<evidence type="ECO:0000256" key="5">
    <source>
        <dbReference type="ARBA" id="ARBA00022729"/>
    </source>
</evidence>
<dbReference type="PANTHER" id="PTHR30203">
    <property type="entry name" value="OUTER MEMBRANE CATION EFFLUX PROTEIN"/>
    <property type="match status" value="1"/>
</dbReference>
<sequence length="482" mass="51398">MSKNRPPRRPAPCSLALALASIVGLAGCAQLPSLDLAKTLKPASGYETSSAFAAPAAAWPADRWWTAYGDAQLDALIDEALRDSPDMAAATARLRRAEAGAQVAGSPLLPQVGVNVSASEQKQSYNYLMPRSALPDGWNDYGQATLNLGWEIDFWGKHRAGLAAATSQIEASRAELAQARLSLAVAIATNYAELAQRFAVRDTARRSVEIRRKTAELFDQRFANGLETRGSFNEASARLAVAEGEVLALDEQIDLQRHRLAALLGAGPDRGLRIERPTIRLDGAFGLPPELAADLLGRRPDIVAARLMAEAQARRIEQKKAEFYPNVNLSAMIGLQSLGLNQLHDGGSKFGSAGPAISLPIFTGGRLSGELRDASAAYDEAVATYDRTVAQALQDVASAGLSQKALSAQLQKSRTAVEAAGDAHRVARNRYEGGLANYLEVLSAEDLLLGNQRALAVLQSRAFVLDVALKRALGGGYHIDSL</sequence>
<comment type="similarity">
    <text evidence="2 9">Belongs to the outer membrane factor (OMF) (TC 1.B.17) family.</text>
</comment>
<evidence type="ECO:0000256" key="9">
    <source>
        <dbReference type="RuleBase" id="RU362097"/>
    </source>
</evidence>
<gene>
    <name evidence="10" type="ORF">SAMN05660652_02682</name>
</gene>
<comment type="subcellular location">
    <subcellularLocation>
        <location evidence="9">Cell membrane</location>
        <topology evidence="9">Lipid-anchor</topology>
    </subcellularLocation>
    <subcellularLocation>
        <location evidence="1">Membrane</location>
    </subcellularLocation>
</comment>
<dbReference type="OrthoDB" id="9770517at2"/>
<dbReference type="RefSeq" id="WP_091938409.1">
    <property type="nucleotide sequence ID" value="NZ_FNCY01000011.1"/>
</dbReference>
<dbReference type="STRING" id="83767.SAMN05660652_02682"/>
<dbReference type="Pfam" id="PF02321">
    <property type="entry name" value="OEP"/>
    <property type="match status" value="2"/>
</dbReference>
<evidence type="ECO:0000256" key="1">
    <source>
        <dbReference type="ARBA" id="ARBA00004370"/>
    </source>
</evidence>
<dbReference type="InterPro" id="IPR010131">
    <property type="entry name" value="MdtP/NodT-like"/>
</dbReference>
<dbReference type="Proteomes" id="UP000198607">
    <property type="component" value="Unassembled WGS sequence"/>
</dbReference>
<evidence type="ECO:0000256" key="4">
    <source>
        <dbReference type="ARBA" id="ARBA00022692"/>
    </source>
</evidence>
<evidence type="ECO:0000256" key="2">
    <source>
        <dbReference type="ARBA" id="ARBA00007613"/>
    </source>
</evidence>
<keyword evidence="3 9" id="KW-1134">Transmembrane beta strand</keyword>
<organism evidence="10 11">
    <name type="scientific">Propionivibrio dicarboxylicus</name>
    <dbReference type="NCBI Taxonomy" id="83767"/>
    <lineage>
        <taxon>Bacteria</taxon>
        <taxon>Pseudomonadati</taxon>
        <taxon>Pseudomonadota</taxon>
        <taxon>Betaproteobacteria</taxon>
        <taxon>Rhodocyclales</taxon>
        <taxon>Rhodocyclaceae</taxon>
        <taxon>Propionivibrio</taxon>
    </lineage>
</organism>
<proteinExistence type="inferred from homology"/>
<dbReference type="NCBIfam" id="TIGR01845">
    <property type="entry name" value="outer_NodT"/>
    <property type="match status" value="1"/>
</dbReference>
<evidence type="ECO:0000256" key="3">
    <source>
        <dbReference type="ARBA" id="ARBA00022452"/>
    </source>
</evidence>
<evidence type="ECO:0000313" key="11">
    <source>
        <dbReference type="Proteomes" id="UP000198607"/>
    </source>
</evidence>
<dbReference type="GO" id="GO:0005886">
    <property type="term" value="C:plasma membrane"/>
    <property type="evidence" value="ECO:0007669"/>
    <property type="project" value="UniProtKB-SubCell"/>
</dbReference>
<keyword evidence="6 9" id="KW-0472">Membrane</keyword>
<dbReference type="GO" id="GO:0015562">
    <property type="term" value="F:efflux transmembrane transporter activity"/>
    <property type="evidence" value="ECO:0007669"/>
    <property type="project" value="InterPro"/>
</dbReference>
<evidence type="ECO:0000256" key="7">
    <source>
        <dbReference type="ARBA" id="ARBA00023139"/>
    </source>
</evidence>
<keyword evidence="7 9" id="KW-0564">Palmitate</keyword>
<dbReference type="EMBL" id="FNCY01000011">
    <property type="protein sequence ID" value="SDH99569.1"/>
    <property type="molecule type" value="Genomic_DNA"/>
</dbReference>
<dbReference type="Gene3D" id="1.20.1600.10">
    <property type="entry name" value="Outer membrane efflux proteins (OEP)"/>
    <property type="match status" value="1"/>
</dbReference>
<evidence type="ECO:0000313" key="10">
    <source>
        <dbReference type="EMBL" id="SDH99569.1"/>
    </source>
</evidence>
<keyword evidence="4 9" id="KW-0812">Transmembrane</keyword>
<feature type="signal peptide" evidence="9">
    <location>
        <begin position="1"/>
        <end position="26"/>
    </location>
</feature>
<protein>
    <submittedName>
        <fullName evidence="10">Efflux transporter, outer membrane factor (OMF) lipoprotein, NodT family</fullName>
    </submittedName>
</protein>
<keyword evidence="5 9" id="KW-0732">Signal</keyword>
<dbReference type="PANTHER" id="PTHR30203:SF20">
    <property type="entry name" value="MULTIDRUG RESISTANCE OUTER MEMBRANE PROTEIN MDTP-RELATED"/>
    <property type="match status" value="1"/>
</dbReference>
<keyword evidence="11" id="KW-1185">Reference proteome</keyword>